<feature type="transmembrane region" description="Helical" evidence="7">
    <location>
        <begin position="508"/>
        <end position="530"/>
    </location>
</feature>
<feature type="transmembrane region" description="Helical" evidence="7">
    <location>
        <begin position="570"/>
        <end position="590"/>
    </location>
</feature>
<protein>
    <submittedName>
        <fullName evidence="9">Tetratricopeptide repeat protein</fullName>
    </submittedName>
</protein>
<proteinExistence type="predicted"/>
<feature type="transmembrane region" description="Helical" evidence="7">
    <location>
        <begin position="229"/>
        <end position="248"/>
    </location>
</feature>
<dbReference type="Gene3D" id="1.25.40.10">
    <property type="entry name" value="Tetratricopeptide repeat domain"/>
    <property type="match status" value="1"/>
</dbReference>
<evidence type="ECO:0000256" key="2">
    <source>
        <dbReference type="ARBA" id="ARBA00022692"/>
    </source>
</evidence>
<sequence>MATEAPSPQGDPTADAQRTRTLPVVGTAPAPARAPVTGRARLTGLLRGDLPWTLLIAALFVWTVTEAQIGADVGRTAPVLLGLLLVSGLVCVASLLAAPGTARPWGAGTLALGGALVVLTGASISWSVAPDASWQDANRILTYLAVMAAGVAGARLAPGRWQAPLGGVLLGSTIVVLLGLGHKVFPEAIDPAQVYARLQDPIGYWNGLGAIAAFALVLSLWLGSRRTGYQPLNALAYPIAAIAVLGLLQSYSRGGLAAAAIGVALWIALAPRRLHSLLVLAVGVAGGGFVGIWTFANDALSTDNVALAARESAGAELGVLLVATLVVLLVVGLAIEFAMLFAGVGAAERRRLGLIVACAVAVVPIGGVAVVASSERGLTGSVSHAWTQLTDPDAAVPKGDPSRLGAVGSFRSRYWRQAFDVFEAQPLRGVGADGFGAVQPRVRTDVAVAKHAHGWVPQTLADLGWIGMLVSLAFGLAFVAAAARALGYLRTPGVPARPRGGLRPERDGLVAATAIVATFAVTSVADWAWFVPGVTLPMMLLAGWVVGRGAEGAFVPRPRPALRIAGPRGAAAAGVAVAVVLAGLSVAAPWRSQRAQESAFAALERGDVAAAERDARDARRRNPLSADADYVLGTVLARKGDVDGARAVYEHAVERQPAVPDTWQRLARFELDVADRPYNAQRAAGVALRLAPTSRAAQLVAIAATRRATEKRAAREQQAAERRAARG</sequence>
<feature type="transmembrane region" description="Helical" evidence="7">
    <location>
        <begin position="140"/>
        <end position="157"/>
    </location>
</feature>
<name>A0ABU4VIN9_9ACTN</name>
<comment type="subcellular location">
    <subcellularLocation>
        <location evidence="1">Membrane</location>
        <topology evidence="1">Multi-pass membrane protein</topology>
    </subcellularLocation>
</comment>
<feature type="transmembrane region" description="Helical" evidence="7">
    <location>
        <begin position="465"/>
        <end position="487"/>
    </location>
</feature>
<feature type="transmembrane region" description="Helical" evidence="7">
    <location>
        <begin position="110"/>
        <end position="128"/>
    </location>
</feature>
<evidence type="ECO:0000256" key="4">
    <source>
        <dbReference type="ARBA" id="ARBA00023136"/>
    </source>
</evidence>
<keyword evidence="5" id="KW-0802">TPR repeat</keyword>
<evidence type="ECO:0000256" key="7">
    <source>
        <dbReference type="SAM" id="Phobius"/>
    </source>
</evidence>
<evidence type="ECO:0000256" key="5">
    <source>
        <dbReference type="PROSITE-ProRule" id="PRU00339"/>
    </source>
</evidence>
<dbReference type="Proteomes" id="UP001277761">
    <property type="component" value="Unassembled WGS sequence"/>
</dbReference>
<feature type="repeat" description="TPR" evidence="5">
    <location>
        <begin position="626"/>
        <end position="659"/>
    </location>
</feature>
<reference evidence="9 10" key="1">
    <citation type="submission" date="2023-11" db="EMBL/GenBank/DDBJ databases">
        <authorList>
            <person name="Xu M."/>
            <person name="Jiang T."/>
        </authorList>
    </citation>
    <scope>NUCLEOTIDE SEQUENCE [LARGE SCALE GENOMIC DNA]</scope>
    <source>
        <strain evidence="9 10">SD</strain>
    </source>
</reference>
<dbReference type="SMART" id="SM00386">
    <property type="entry name" value="HAT"/>
    <property type="match status" value="1"/>
</dbReference>
<evidence type="ECO:0000313" key="10">
    <source>
        <dbReference type="Proteomes" id="UP001277761"/>
    </source>
</evidence>
<keyword evidence="2 7" id="KW-0812">Transmembrane</keyword>
<feature type="transmembrane region" description="Helical" evidence="7">
    <location>
        <begin position="50"/>
        <end position="71"/>
    </location>
</feature>
<feature type="transmembrane region" description="Helical" evidence="7">
    <location>
        <begin position="352"/>
        <end position="372"/>
    </location>
</feature>
<dbReference type="Pfam" id="PF13432">
    <property type="entry name" value="TPR_16"/>
    <property type="match status" value="1"/>
</dbReference>
<keyword evidence="10" id="KW-1185">Reference proteome</keyword>
<evidence type="ECO:0000259" key="8">
    <source>
        <dbReference type="Pfam" id="PF04932"/>
    </source>
</evidence>
<feature type="transmembrane region" description="Helical" evidence="7">
    <location>
        <begin position="317"/>
        <end position="340"/>
    </location>
</feature>
<keyword evidence="4 7" id="KW-0472">Membrane</keyword>
<evidence type="ECO:0000256" key="1">
    <source>
        <dbReference type="ARBA" id="ARBA00004141"/>
    </source>
</evidence>
<dbReference type="InterPro" id="IPR011990">
    <property type="entry name" value="TPR-like_helical_dom_sf"/>
</dbReference>
<evidence type="ECO:0000256" key="3">
    <source>
        <dbReference type="ARBA" id="ARBA00022989"/>
    </source>
</evidence>
<organism evidence="9 10">
    <name type="scientific">Patulibacter brassicae</name>
    <dbReference type="NCBI Taxonomy" id="1705717"/>
    <lineage>
        <taxon>Bacteria</taxon>
        <taxon>Bacillati</taxon>
        <taxon>Actinomycetota</taxon>
        <taxon>Thermoleophilia</taxon>
        <taxon>Solirubrobacterales</taxon>
        <taxon>Patulibacteraceae</taxon>
        <taxon>Patulibacter</taxon>
    </lineage>
</organism>
<dbReference type="InterPro" id="IPR007016">
    <property type="entry name" value="O-antigen_ligase-rel_domated"/>
</dbReference>
<dbReference type="InterPro" id="IPR003107">
    <property type="entry name" value="HAT"/>
</dbReference>
<dbReference type="Pfam" id="PF04932">
    <property type="entry name" value="Wzy_C"/>
    <property type="match status" value="1"/>
</dbReference>
<keyword evidence="3 7" id="KW-1133">Transmembrane helix</keyword>
<dbReference type="RefSeq" id="WP_319953844.1">
    <property type="nucleotide sequence ID" value="NZ_JAXAVX010000003.1"/>
</dbReference>
<dbReference type="PROSITE" id="PS50005">
    <property type="entry name" value="TPR"/>
    <property type="match status" value="1"/>
</dbReference>
<gene>
    <name evidence="9" type="ORF">SK069_08810</name>
</gene>
<dbReference type="InterPro" id="IPR051533">
    <property type="entry name" value="WaaL-like"/>
</dbReference>
<evidence type="ECO:0000256" key="6">
    <source>
        <dbReference type="SAM" id="MobiDB-lite"/>
    </source>
</evidence>
<accession>A0ABU4VIN9</accession>
<feature type="transmembrane region" description="Helical" evidence="7">
    <location>
        <begin position="202"/>
        <end position="222"/>
    </location>
</feature>
<feature type="domain" description="O-antigen ligase-related" evidence="8">
    <location>
        <begin position="323"/>
        <end position="470"/>
    </location>
</feature>
<evidence type="ECO:0000313" key="9">
    <source>
        <dbReference type="EMBL" id="MDX8151690.1"/>
    </source>
</evidence>
<feature type="transmembrane region" description="Helical" evidence="7">
    <location>
        <begin position="277"/>
        <end position="297"/>
    </location>
</feature>
<comment type="caution">
    <text evidence="9">The sequence shown here is derived from an EMBL/GenBank/DDBJ whole genome shotgun (WGS) entry which is preliminary data.</text>
</comment>
<feature type="transmembrane region" description="Helical" evidence="7">
    <location>
        <begin position="77"/>
        <end position="98"/>
    </location>
</feature>
<dbReference type="PANTHER" id="PTHR37422:SF13">
    <property type="entry name" value="LIPOPOLYSACCHARIDE BIOSYNTHESIS PROTEIN PA4999-RELATED"/>
    <property type="match status" value="1"/>
</dbReference>
<dbReference type="SUPFAM" id="SSF48452">
    <property type="entry name" value="TPR-like"/>
    <property type="match status" value="1"/>
</dbReference>
<dbReference type="InterPro" id="IPR019734">
    <property type="entry name" value="TPR_rpt"/>
</dbReference>
<feature type="transmembrane region" description="Helical" evidence="7">
    <location>
        <begin position="164"/>
        <end position="182"/>
    </location>
</feature>
<feature type="region of interest" description="Disordered" evidence="6">
    <location>
        <begin position="1"/>
        <end position="32"/>
    </location>
</feature>
<feature type="transmembrane region" description="Helical" evidence="7">
    <location>
        <begin position="254"/>
        <end position="270"/>
    </location>
</feature>
<dbReference type="EMBL" id="JAXAVX010000003">
    <property type="protein sequence ID" value="MDX8151690.1"/>
    <property type="molecule type" value="Genomic_DNA"/>
</dbReference>
<dbReference type="PANTHER" id="PTHR37422">
    <property type="entry name" value="TEICHURONIC ACID BIOSYNTHESIS PROTEIN TUAE"/>
    <property type="match status" value="1"/>
</dbReference>